<evidence type="ECO:0000256" key="3">
    <source>
        <dbReference type="ARBA" id="ARBA00022729"/>
    </source>
</evidence>
<keyword evidence="5" id="KW-0998">Cell outer membrane</keyword>
<evidence type="ECO:0000256" key="2">
    <source>
        <dbReference type="ARBA" id="ARBA00006275"/>
    </source>
</evidence>
<dbReference type="Proteomes" id="UP000199513">
    <property type="component" value="Unassembled WGS sequence"/>
</dbReference>
<protein>
    <submittedName>
        <fullName evidence="9">Starch-binding associating with outer membrane</fullName>
    </submittedName>
</protein>
<dbReference type="OrthoDB" id="691907at2"/>
<evidence type="ECO:0000256" key="4">
    <source>
        <dbReference type="ARBA" id="ARBA00023136"/>
    </source>
</evidence>
<dbReference type="InterPro" id="IPR033985">
    <property type="entry name" value="SusD-like_N"/>
</dbReference>
<gene>
    <name evidence="9" type="ORF">SAMN04488541_101717</name>
</gene>
<keyword evidence="10" id="KW-1185">Reference proteome</keyword>
<dbReference type="STRING" id="1003.SAMN04488541_101717"/>
<evidence type="ECO:0000256" key="5">
    <source>
        <dbReference type="ARBA" id="ARBA00023237"/>
    </source>
</evidence>
<proteinExistence type="inferred from homology"/>
<dbReference type="SUPFAM" id="SSF48452">
    <property type="entry name" value="TPR-like"/>
    <property type="match status" value="1"/>
</dbReference>
<evidence type="ECO:0000259" key="8">
    <source>
        <dbReference type="Pfam" id="PF14322"/>
    </source>
</evidence>
<keyword evidence="4" id="KW-0472">Membrane</keyword>
<dbReference type="InterPro" id="IPR012944">
    <property type="entry name" value="SusD_RagB_dom"/>
</dbReference>
<reference evidence="9 10" key="1">
    <citation type="submission" date="2016-10" db="EMBL/GenBank/DDBJ databases">
        <authorList>
            <person name="de Groot N.N."/>
        </authorList>
    </citation>
    <scope>NUCLEOTIDE SEQUENCE [LARGE SCALE GENOMIC DNA]</scope>
    <source>
        <strain>GEY</strain>
        <strain evidence="10">DSM 9560</strain>
    </source>
</reference>
<evidence type="ECO:0000313" key="9">
    <source>
        <dbReference type="EMBL" id="SFF13448.1"/>
    </source>
</evidence>
<keyword evidence="3 6" id="KW-0732">Signal</keyword>
<feature type="chain" id="PRO_5011583538" evidence="6">
    <location>
        <begin position="24"/>
        <end position="510"/>
    </location>
</feature>
<feature type="signal peptide" evidence="6">
    <location>
        <begin position="1"/>
        <end position="23"/>
    </location>
</feature>
<dbReference type="RefSeq" id="WP_091544948.1">
    <property type="nucleotide sequence ID" value="NZ_FONY01000017.1"/>
</dbReference>
<dbReference type="AlphaFoldDB" id="A0A1I2G8A9"/>
<comment type="similarity">
    <text evidence="2">Belongs to the SusD family.</text>
</comment>
<dbReference type="PROSITE" id="PS51257">
    <property type="entry name" value="PROKAR_LIPOPROTEIN"/>
    <property type="match status" value="1"/>
</dbReference>
<evidence type="ECO:0000256" key="6">
    <source>
        <dbReference type="SAM" id="SignalP"/>
    </source>
</evidence>
<accession>A0A1I2G8A9</accession>
<dbReference type="InterPro" id="IPR011990">
    <property type="entry name" value="TPR-like_helical_dom_sf"/>
</dbReference>
<dbReference type="Pfam" id="PF07980">
    <property type="entry name" value="SusD_RagB"/>
    <property type="match status" value="1"/>
</dbReference>
<organism evidence="9 10">
    <name type="scientific">Thermoflexibacter ruber</name>
    <dbReference type="NCBI Taxonomy" id="1003"/>
    <lineage>
        <taxon>Bacteria</taxon>
        <taxon>Pseudomonadati</taxon>
        <taxon>Bacteroidota</taxon>
        <taxon>Cytophagia</taxon>
        <taxon>Cytophagales</taxon>
        <taxon>Thermoflexibacteraceae</taxon>
        <taxon>Thermoflexibacter</taxon>
    </lineage>
</organism>
<dbReference type="CDD" id="cd08977">
    <property type="entry name" value="SusD"/>
    <property type="match status" value="1"/>
</dbReference>
<name>A0A1I2G8A9_9BACT</name>
<dbReference type="GO" id="GO:0009279">
    <property type="term" value="C:cell outer membrane"/>
    <property type="evidence" value="ECO:0007669"/>
    <property type="project" value="UniProtKB-SubCell"/>
</dbReference>
<evidence type="ECO:0000259" key="7">
    <source>
        <dbReference type="Pfam" id="PF07980"/>
    </source>
</evidence>
<feature type="domain" description="SusD-like N-terminal" evidence="8">
    <location>
        <begin position="88"/>
        <end position="220"/>
    </location>
</feature>
<evidence type="ECO:0000313" key="10">
    <source>
        <dbReference type="Proteomes" id="UP000199513"/>
    </source>
</evidence>
<evidence type="ECO:0000256" key="1">
    <source>
        <dbReference type="ARBA" id="ARBA00004442"/>
    </source>
</evidence>
<dbReference type="Pfam" id="PF14322">
    <property type="entry name" value="SusD-like_3"/>
    <property type="match status" value="1"/>
</dbReference>
<sequence length="510" mass="57667">MLKKYFFISIASLLLLVACSKGLDQLDPNRVTTDKFFSNANEVTNAVNSIYAIIQSNSLVAREYWFLHDLRSDDVASGGGQLETPRNQLLIGSHDPNNSVMNDVWRGLYRAIHRANSVVEFAPRATMDDNLRRRLVGEARFWRAWSYFELVSLWGGVPLYTETIKTPAGTAGRATADAVYQQIIADLKEAQTALPARYEGANAGRVTSGAASALLGKVYMHRNDYNAAKTELQKVISSGVYRLVDNYIDNFLEETELNAESVLEIGYSKIGDVNWDGDGNGAGNNETTPRSQEYAAIGWRNCIPSDRLINEFETVKRGDAKDDPRYRMSFYFLGDRFNNDRDVLTNDRVQGNLSTVDGERTKVSWRKYAAMYKTADTYYTSGINMRLMRYAEVLLMMAECEIETGNLAGAVALMNQVRARPSVAMPPYPTAKFPTSTKDQVFAALVHEKSVELGGEWIRNRDLLRWRAQNKLTREPFSYFQRNKHELLPIPQQEIDNNSRVEQKDQNPGY</sequence>
<feature type="domain" description="RagB/SusD" evidence="7">
    <location>
        <begin position="260"/>
        <end position="510"/>
    </location>
</feature>
<dbReference type="EMBL" id="FONY01000017">
    <property type="protein sequence ID" value="SFF13448.1"/>
    <property type="molecule type" value="Genomic_DNA"/>
</dbReference>
<comment type="subcellular location">
    <subcellularLocation>
        <location evidence="1">Cell outer membrane</location>
    </subcellularLocation>
</comment>
<dbReference type="Gene3D" id="1.25.40.390">
    <property type="match status" value="1"/>
</dbReference>